<gene>
    <name evidence="1" type="ORF">WA026_013809</name>
</gene>
<proteinExistence type="predicted"/>
<name>A0AAW1V1H9_9CUCU</name>
<dbReference type="Proteomes" id="UP001431783">
    <property type="component" value="Unassembled WGS sequence"/>
</dbReference>
<protein>
    <submittedName>
        <fullName evidence="1">Uncharacterized protein</fullName>
    </submittedName>
</protein>
<evidence type="ECO:0000313" key="1">
    <source>
        <dbReference type="EMBL" id="KAK9885931.1"/>
    </source>
</evidence>
<evidence type="ECO:0000313" key="2">
    <source>
        <dbReference type="Proteomes" id="UP001431783"/>
    </source>
</evidence>
<keyword evidence="2" id="KW-1185">Reference proteome</keyword>
<accession>A0AAW1V1H9</accession>
<dbReference type="EMBL" id="JARQZJ010000097">
    <property type="protein sequence ID" value="KAK9885931.1"/>
    <property type="molecule type" value="Genomic_DNA"/>
</dbReference>
<organism evidence="1 2">
    <name type="scientific">Henosepilachna vigintioctopunctata</name>
    <dbReference type="NCBI Taxonomy" id="420089"/>
    <lineage>
        <taxon>Eukaryota</taxon>
        <taxon>Metazoa</taxon>
        <taxon>Ecdysozoa</taxon>
        <taxon>Arthropoda</taxon>
        <taxon>Hexapoda</taxon>
        <taxon>Insecta</taxon>
        <taxon>Pterygota</taxon>
        <taxon>Neoptera</taxon>
        <taxon>Endopterygota</taxon>
        <taxon>Coleoptera</taxon>
        <taxon>Polyphaga</taxon>
        <taxon>Cucujiformia</taxon>
        <taxon>Coccinelloidea</taxon>
        <taxon>Coccinellidae</taxon>
        <taxon>Epilachninae</taxon>
        <taxon>Epilachnini</taxon>
        <taxon>Henosepilachna</taxon>
    </lineage>
</organism>
<reference evidence="1 2" key="1">
    <citation type="submission" date="2023-03" db="EMBL/GenBank/DDBJ databases">
        <title>Genome insight into feeding habits of ladybird beetles.</title>
        <authorList>
            <person name="Li H.-S."/>
            <person name="Huang Y.-H."/>
            <person name="Pang H."/>
        </authorList>
    </citation>
    <scope>NUCLEOTIDE SEQUENCE [LARGE SCALE GENOMIC DNA]</scope>
    <source>
        <strain evidence="1">SYSU_2023b</strain>
        <tissue evidence="1">Whole body</tissue>
    </source>
</reference>
<sequence>MLQLDNVAGYFFNFSPSGSVLPGGVSIDPAQRASHSPWHSLALSCRPFGASPLRTIAAGGPARSVVSRPGR</sequence>
<comment type="caution">
    <text evidence="1">The sequence shown here is derived from an EMBL/GenBank/DDBJ whole genome shotgun (WGS) entry which is preliminary data.</text>
</comment>
<dbReference type="AlphaFoldDB" id="A0AAW1V1H9"/>